<dbReference type="GO" id="GO:0003690">
    <property type="term" value="F:double-stranded DNA binding"/>
    <property type="evidence" value="ECO:0007669"/>
    <property type="project" value="TreeGrafter"/>
</dbReference>
<keyword evidence="4 9" id="KW-0067">ATP-binding</keyword>
<dbReference type="InterPro" id="IPR020587">
    <property type="entry name" value="RecA_monomer-monomer_interface"/>
</dbReference>
<dbReference type="Gene3D" id="3.40.50.300">
    <property type="entry name" value="P-loop containing nucleotide triphosphate hydrolases"/>
    <property type="match status" value="1"/>
</dbReference>
<keyword evidence="5" id="KW-0238">DNA-binding</keyword>
<evidence type="ECO:0000256" key="7">
    <source>
        <dbReference type="ARBA" id="ARBA00023254"/>
    </source>
</evidence>
<evidence type="ECO:0000313" key="12">
    <source>
        <dbReference type="EMBL" id="KAI9637168.1"/>
    </source>
</evidence>
<accession>A0AA38LW49</accession>
<evidence type="ECO:0000313" key="13">
    <source>
        <dbReference type="Proteomes" id="UP001164286"/>
    </source>
</evidence>
<dbReference type="GO" id="GO:0000709">
    <property type="term" value="P:meiotic joint molecule formation"/>
    <property type="evidence" value="ECO:0007669"/>
    <property type="project" value="UniProtKB-ARBA"/>
</dbReference>
<dbReference type="Pfam" id="PF08423">
    <property type="entry name" value="Rad51"/>
    <property type="match status" value="1"/>
</dbReference>
<dbReference type="GeneID" id="77732864"/>
<protein>
    <submittedName>
        <fullName evidence="12">Meiotic recombination-related protein</fullName>
    </submittedName>
</protein>
<dbReference type="NCBIfam" id="NF003301">
    <property type="entry name" value="PRK04301.1"/>
    <property type="match status" value="1"/>
</dbReference>
<evidence type="ECO:0000259" key="11">
    <source>
        <dbReference type="PROSITE" id="PS50163"/>
    </source>
</evidence>
<comment type="similarity">
    <text evidence="2">Belongs to the RecA family. DMC1 subfamily.</text>
</comment>
<dbReference type="EMBL" id="JAKWFO010000005">
    <property type="protein sequence ID" value="KAI9637168.1"/>
    <property type="molecule type" value="Genomic_DNA"/>
</dbReference>
<dbReference type="SUPFAM" id="SSF47794">
    <property type="entry name" value="Rad51 N-terminal domain-like"/>
    <property type="match status" value="1"/>
</dbReference>
<dbReference type="GO" id="GO:0000794">
    <property type="term" value="C:condensed nuclear chromosome"/>
    <property type="evidence" value="ECO:0007669"/>
    <property type="project" value="TreeGrafter"/>
</dbReference>
<dbReference type="InterPro" id="IPR003593">
    <property type="entry name" value="AAA+_ATPase"/>
</dbReference>
<evidence type="ECO:0000256" key="8">
    <source>
        <dbReference type="ARBA" id="ARBA00023306"/>
    </source>
</evidence>
<dbReference type="InterPro" id="IPR013632">
    <property type="entry name" value="Rad51_C"/>
</dbReference>
<dbReference type="GO" id="GO:0070192">
    <property type="term" value="P:chromosome organization involved in meiotic cell cycle"/>
    <property type="evidence" value="ECO:0007669"/>
    <property type="project" value="TreeGrafter"/>
</dbReference>
<proteinExistence type="inferred from homology"/>
<dbReference type="InterPro" id="IPR010995">
    <property type="entry name" value="DNA_repair_Rad51/TF_NusA_a-hlx"/>
</dbReference>
<dbReference type="GO" id="GO:0042148">
    <property type="term" value="P:DNA strand invasion"/>
    <property type="evidence" value="ECO:0007669"/>
    <property type="project" value="TreeGrafter"/>
</dbReference>
<dbReference type="RefSeq" id="XP_052946945.1">
    <property type="nucleotide sequence ID" value="XM_053093659.1"/>
</dbReference>
<keyword evidence="8" id="KW-0131">Cell cycle</keyword>
<dbReference type="SUPFAM" id="SSF52540">
    <property type="entry name" value="P-loop containing nucleoside triphosphate hydrolases"/>
    <property type="match status" value="1"/>
</dbReference>
<sequence>MSENGDAEAMSEYASVDDLQSHGINVQDILKLKAAGIVTVLGVSQTTRKNLLKIKGLSEVYVDQPLTRNFPKAAADFHQAKVEKLKETATKMLPPLFQTAAEVSERRQNVIHISTGSKTADTMLGGGISTQSITEVYGEYRTGKTQLCHTLCVTTQLPEDQGGASGKVAYIDTEGTFRPDRVRDIADRFGVEPEMVLENILTARAWSSEQQCDLLVELAQRFVDDRSYKLLIVDSIMNLFRQDYSGRGELSERQQKLNQFLARLQKIAEEFNVAILMTNQASAMFAAAATVKPVGGHVLAHASATRMQLRKGRGEERIAKLQDSPDMPESEAGYKLAKG</sequence>
<dbReference type="GO" id="GO:0003697">
    <property type="term" value="F:single-stranded DNA binding"/>
    <property type="evidence" value="ECO:0007669"/>
    <property type="project" value="TreeGrafter"/>
</dbReference>
<dbReference type="PIRSF" id="PIRSF005856">
    <property type="entry name" value="Rad51"/>
    <property type="match status" value="1"/>
</dbReference>
<dbReference type="GO" id="GO:0140664">
    <property type="term" value="F:ATP-dependent DNA damage sensor activity"/>
    <property type="evidence" value="ECO:0007669"/>
    <property type="project" value="InterPro"/>
</dbReference>
<dbReference type="PANTHER" id="PTHR22942">
    <property type="entry name" value="RECA/RAD51/RADA DNA STRAND-PAIRING FAMILY MEMBER"/>
    <property type="match status" value="1"/>
</dbReference>
<evidence type="ECO:0000256" key="9">
    <source>
        <dbReference type="RuleBase" id="RU003422"/>
    </source>
</evidence>
<dbReference type="GO" id="GO:0000730">
    <property type="term" value="P:DNA recombinase assembly"/>
    <property type="evidence" value="ECO:0007669"/>
    <property type="project" value="TreeGrafter"/>
</dbReference>
<dbReference type="GO" id="GO:0005524">
    <property type="term" value="F:ATP binding"/>
    <property type="evidence" value="ECO:0007669"/>
    <property type="project" value="UniProtKB-KW"/>
</dbReference>
<comment type="subcellular location">
    <subcellularLocation>
        <location evidence="1">Nucleus</location>
    </subcellularLocation>
</comment>
<keyword evidence="7" id="KW-0469">Meiosis</keyword>
<gene>
    <name evidence="12" type="ORF">MKK02DRAFT_45881</name>
</gene>
<dbReference type="SMART" id="SM00382">
    <property type="entry name" value="AAA"/>
    <property type="match status" value="1"/>
</dbReference>
<evidence type="ECO:0000259" key="10">
    <source>
        <dbReference type="PROSITE" id="PS50162"/>
    </source>
</evidence>
<feature type="domain" description="RecA family profile 2" evidence="11">
    <location>
        <begin position="282"/>
        <end position="339"/>
    </location>
</feature>
<reference evidence="12" key="1">
    <citation type="journal article" date="2022" name="G3 (Bethesda)">
        <title>High quality genome of the basidiomycete yeast Dioszegia hungarica PDD-24b-2 isolated from cloud water.</title>
        <authorList>
            <person name="Jarrige D."/>
            <person name="Haridas S."/>
            <person name="Bleykasten-Grosshans C."/>
            <person name="Joly M."/>
            <person name="Nadalig T."/>
            <person name="Sancelme M."/>
            <person name="Vuilleumier S."/>
            <person name="Grigoriev I.V."/>
            <person name="Amato P."/>
            <person name="Bringel F."/>
        </authorList>
    </citation>
    <scope>NUCLEOTIDE SEQUENCE</scope>
    <source>
        <strain evidence="12">PDD-24b-2</strain>
    </source>
</reference>
<dbReference type="PROSITE" id="PS50163">
    <property type="entry name" value="RECA_3"/>
    <property type="match status" value="1"/>
</dbReference>
<dbReference type="GO" id="GO:0006312">
    <property type="term" value="P:mitotic recombination"/>
    <property type="evidence" value="ECO:0007669"/>
    <property type="project" value="TreeGrafter"/>
</dbReference>
<dbReference type="InterPro" id="IPR020588">
    <property type="entry name" value="RecA_ATP-bd"/>
</dbReference>
<keyword evidence="3 9" id="KW-0547">Nucleotide-binding</keyword>
<dbReference type="InterPro" id="IPR016467">
    <property type="entry name" value="DNA_recomb/repair_RecA-like"/>
</dbReference>
<evidence type="ECO:0000256" key="6">
    <source>
        <dbReference type="ARBA" id="ARBA00023242"/>
    </source>
</evidence>
<name>A0AA38LW49_9TREE</name>
<evidence type="ECO:0000256" key="2">
    <source>
        <dbReference type="ARBA" id="ARBA00008897"/>
    </source>
</evidence>
<comment type="caution">
    <text evidence="12">The sequence shown here is derived from an EMBL/GenBank/DDBJ whole genome shotgun (WGS) entry which is preliminary data.</text>
</comment>
<dbReference type="Gene3D" id="1.10.150.20">
    <property type="entry name" value="5' to 3' exonuclease, C-terminal subdomain"/>
    <property type="match status" value="1"/>
</dbReference>
<feature type="domain" description="RecA family profile 1" evidence="10">
    <location>
        <begin position="109"/>
        <end position="281"/>
    </location>
</feature>
<evidence type="ECO:0000256" key="3">
    <source>
        <dbReference type="ARBA" id="ARBA00022741"/>
    </source>
</evidence>
<keyword evidence="13" id="KW-1185">Reference proteome</keyword>
<evidence type="ECO:0000256" key="4">
    <source>
        <dbReference type="ARBA" id="ARBA00022840"/>
    </source>
</evidence>
<dbReference type="PROSITE" id="PS50162">
    <property type="entry name" value="RECA_2"/>
    <property type="match status" value="1"/>
</dbReference>
<dbReference type="GO" id="GO:0000150">
    <property type="term" value="F:DNA strand exchange activity"/>
    <property type="evidence" value="ECO:0007669"/>
    <property type="project" value="UniProtKB-ARBA"/>
</dbReference>
<dbReference type="AlphaFoldDB" id="A0AA38LW49"/>
<organism evidence="12 13">
    <name type="scientific">Dioszegia hungarica</name>
    <dbReference type="NCBI Taxonomy" id="4972"/>
    <lineage>
        <taxon>Eukaryota</taxon>
        <taxon>Fungi</taxon>
        <taxon>Dikarya</taxon>
        <taxon>Basidiomycota</taxon>
        <taxon>Agaricomycotina</taxon>
        <taxon>Tremellomycetes</taxon>
        <taxon>Tremellales</taxon>
        <taxon>Bulleribasidiaceae</taxon>
        <taxon>Dioszegia</taxon>
    </lineage>
</organism>
<dbReference type="PANTHER" id="PTHR22942:SF30">
    <property type="entry name" value="MEIOTIC RECOMBINATION PROTEIN DMC1_LIM15 HOMOLOG"/>
    <property type="match status" value="1"/>
</dbReference>
<dbReference type="Proteomes" id="UP001164286">
    <property type="component" value="Unassembled WGS sequence"/>
</dbReference>
<dbReference type="FunFam" id="3.40.50.300:FF:000239">
    <property type="entry name" value="Meiotic recombination protein DMC1"/>
    <property type="match status" value="1"/>
</dbReference>
<evidence type="ECO:0000256" key="1">
    <source>
        <dbReference type="ARBA" id="ARBA00004123"/>
    </source>
</evidence>
<keyword evidence="6" id="KW-0539">Nucleus</keyword>
<dbReference type="InterPro" id="IPR027417">
    <property type="entry name" value="P-loop_NTPase"/>
</dbReference>
<evidence type="ECO:0000256" key="5">
    <source>
        <dbReference type="ARBA" id="ARBA00023125"/>
    </source>
</evidence>